<dbReference type="SMART" id="SM00408">
    <property type="entry name" value="IGc2"/>
    <property type="match status" value="1"/>
</dbReference>
<dbReference type="CDD" id="cd00096">
    <property type="entry name" value="Ig"/>
    <property type="match status" value="1"/>
</dbReference>
<organism evidence="4">
    <name type="scientific">Octopus bimaculoides</name>
    <name type="common">California two-spotted octopus</name>
    <dbReference type="NCBI Taxonomy" id="37653"/>
    <lineage>
        <taxon>Eukaryota</taxon>
        <taxon>Metazoa</taxon>
        <taxon>Spiralia</taxon>
        <taxon>Lophotrochozoa</taxon>
        <taxon>Mollusca</taxon>
        <taxon>Cephalopoda</taxon>
        <taxon>Coleoidea</taxon>
        <taxon>Octopodiformes</taxon>
        <taxon>Octopoda</taxon>
        <taxon>Incirrata</taxon>
        <taxon>Octopodidae</taxon>
        <taxon>Octopus</taxon>
    </lineage>
</organism>
<dbReference type="InterPro" id="IPR003598">
    <property type="entry name" value="Ig_sub2"/>
</dbReference>
<keyword evidence="2" id="KW-0393">Immunoglobulin domain</keyword>
<dbReference type="InterPro" id="IPR013098">
    <property type="entry name" value="Ig_I-set"/>
</dbReference>
<proteinExistence type="predicted"/>
<dbReference type="PANTHER" id="PTHR10075:SF14">
    <property type="entry name" value="CELL ADHESION MOLECULE DSCAM2-RELATED"/>
    <property type="match status" value="1"/>
</dbReference>
<evidence type="ECO:0000256" key="1">
    <source>
        <dbReference type="ARBA" id="ARBA00023157"/>
    </source>
</evidence>
<feature type="domain" description="Ig-like" evidence="3">
    <location>
        <begin position="3"/>
        <end position="85"/>
    </location>
</feature>
<dbReference type="InterPro" id="IPR007110">
    <property type="entry name" value="Ig-like_dom"/>
</dbReference>
<dbReference type="Pfam" id="PF07679">
    <property type="entry name" value="I-set"/>
    <property type="match status" value="1"/>
</dbReference>
<dbReference type="Gene3D" id="2.60.40.10">
    <property type="entry name" value="Immunoglobulins"/>
    <property type="match status" value="1"/>
</dbReference>
<dbReference type="InterPro" id="IPR013783">
    <property type="entry name" value="Ig-like_fold"/>
</dbReference>
<evidence type="ECO:0000313" key="4">
    <source>
        <dbReference type="EMBL" id="KOF70702.1"/>
    </source>
</evidence>
<gene>
    <name evidence="4" type="ORF">OCBIM_22002351mg</name>
</gene>
<dbReference type="OrthoDB" id="2431000at2759"/>
<protein>
    <recommendedName>
        <fullName evidence="3">Ig-like domain-containing protein</fullName>
    </recommendedName>
</protein>
<dbReference type="STRING" id="37653.A0A0L8G124"/>
<dbReference type="SMART" id="SM00409">
    <property type="entry name" value="IG"/>
    <property type="match status" value="1"/>
</dbReference>
<dbReference type="EMBL" id="KQ424643">
    <property type="protein sequence ID" value="KOF70702.1"/>
    <property type="molecule type" value="Genomic_DNA"/>
</dbReference>
<dbReference type="PROSITE" id="PS50835">
    <property type="entry name" value="IG_LIKE"/>
    <property type="match status" value="1"/>
</dbReference>
<keyword evidence="1" id="KW-1015">Disulfide bond</keyword>
<accession>A0A0L8G124</accession>
<dbReference type="FunFam" id="2.60.40.10:FF:000032">
    <property type="entry name" value="palladin isoform X1"/>
    <property type="match status" value="1"/>
</dbReference>
<name>A0A0L8G124_OCTBM</name>
<dbReference type="InterPro" id="IPR003599">
    <property type="entry name" value="Ig_sub"/>
</dbReference>
<dbReference type="InterPro" id="IPR036179">
    <property type="entry name" value="Ig-like_dom_sf"/>
</dbReference>
<feature type="non-terminal residue" evidence="4">
    <location>
        <position position="1"/>
    </location>
</feature>
<sequence>AAPVITRPPKNATVLLQRRYALPCESSGFPKPKVTWFFNGKSLNSRASNYRISPRSGALRFSRVRVSNTGAYQCQARNKLGKVMSDVAIFTVHVRTDASVISLLCNAKKPARGKQIVKRFARN</sequence>
<dbReference type="AlphaFoldDB" id="A0A0L8G124"/>
<evidence type="ECO:0000256" key="2">
    <source>
        <dbReference type="ARBA" id="ARBA00023319"/>
    </source>
</evidence>
<evidence type="ECO:0000259" key="3">
    <source>
        <dbReference type="PROSITE" id="PS50835"/>
    </source>
</evidence>
<dbReference type="SUPFAM" id="SSF48726">
    <property type="entry name" value="Immunoglobulin"/>
    <property type="match status" value="1"/>
</dbReference>
<dbReference type="PANTHER" id="PTHR10075">
    <property type="entry name" value="BASIGIN RELATED"/>
    <property type="match status" value="1"/>
</dbReference>
<reference evidence="4" key="1">
    <citation type="submission" date="2015-07" db="EMBL/GenBank/DDBJ databases">
        <title>MeaNS - Measles Nucleotide Surveillance Program.</title>
        <authorList>
            <person name="Tran T."/>
            <person name="Druce J."/>
        </authorList>
    </citation>
    <scope>NUCLEOTIDE SEQUENCE</scope>
    <source>
        <strain evidence="4">UCB-OBI-ISO-001</strain>
        <tissue evidence="4">Gonad</tissue>
    </source>
</reference>